<dbReference type="InterPro" id="IPR011006">
    <property type="entry name" value="CheY-like_superfamily"/>
</dbReference>
<dbReference type="PROSITE" id="PS50043">
    <property type="entry name" value="HTH_LUXR_2"/>
    <property type="match status" value="1"/>
</dbReference>
<feature type="modified residue" description="4-aspartylphosphate" evidence="3">
    <location>
        <position position="91"/>
    </location>
</feature>
<organism evidence="6 7">
    <name type="scientific">Hydrogenophaga electricum</name>
    <dbReference type="NCBI Taxonomy" id="1230953"/>
    <lineage>
        <taxon>Bacteria</taxon>
        <taxon>Pseudomonadati</taxon>
        <taxon>Pseudomonadota</taxon>
        <taxon>Betaproteobacteria</taxon>
        <taxon>Burkholderiales</taxon>
        <taxon>Comamonadaceae</taxon>
        <taxon>Hydrogenophaga</taxon>
    </lineage>
</organism>
<dbReference type="PROSITE" id="PS50110">
    <property type="entry name" value="RESPONSE_REGULATORY"/>
    <property type="match status" value="1"/>
</dbReference>
<evidence type="ECO:0000256" key="3">
    <source>
        <dbReference type="PROSITE-ProRule" id="PRU00169"/>
    </source>
</evidence>
<dbReference type="SUPFAM" id="SSF52172">
    <property type="entry name" value="CheY-like"/>
    <property type="match status" value="1"/>
</dbReference>
<sequence>MGGAGGGIPPKWWVVHQNEPQHPQSGIVTRPAMHTPPRTSLLVVEDHAMLRESLVDYLRAHWPHVTVAEAASLAQALQAVRPQAPDLILLDLTLQDASGFSALSAMRRACPASAIVVLSALSDDGVAQHLREQGADGFVAKSGRRDELLQALLPLLYRRAAAPLARHTAPIPAAAGLTPRQLVVLQQMLEGRSNKDIAQHTGLSHGTVRNHVSDVFTAFDVHSRSQLLALFRR</sequence>
<evidence type="ECO:0000313" key="7">
    <source>
        <dbReference type="Proteomes" id="UP001156903"/>
    </source>
</evidence>
<dbReference type="SMART" id="SM00421">
    <property type="entry name" value="HTH_LUXR"/>
    <property type="match status" value="1"/>
</dbReference>
<accession>A0ABQ6CDI4</accession>
<dbReference type="PANTHER" id="PTHR45566">
    <property type="entry name" value="HTH-TYPE TRANSCRIPTIONAL REGULATOR YHJB-RELATED"/>
    <property type="match status" value="1"/>
</dbReference>
<dbReference type="Proteomes" id="UP001156903">
    <property type="component" value="Unassembled WGS sequence"/>
</dbReference>
<dbReference type="InterPro" id="IPR036388">
    <property type="entry name" value="WH-like_DNA-bd_sf"/>
</dbReference>
<dbReference type="InterPro" id="IPR058245">
    <property type="entry name" value="NreC/VraR/RcsB-like_REC"/>
</dbReference>
<dbReference type="EMBL" id="BSPB01000077">
    <property type="protein sequence ID" value="GLS16739.1"/>
    <property type="molecule type" value="Genomic_DNA"/>
</dbReference>
<dbReference type="GO" id="GO:0003677">
    <property type="term" value="F:DNA binding"/>
    <property type="evidence" value="ECO:0007669"/>
    <property type="project" value="UniProtKB-KW"/>
</dbReference>
<dbReference type="InterPro" id="IPR000792">
    <property type="entry name" value="Tscrpt_reg_LuxR_C"/>
</dbReference>
<evidence type="ECO:0000259" key="5">
    <source>
        <dbReference type="PROSITE" id="PS50110"/>
    </source>
</evidence>
<dbReference type="Gene3D" id="3.40.50.2300">
    <property type="match status" value="1"/>
</dbReference>
<dbReference type="SMART" id="SM00448">
    <property type="entry name" value="REC"/>
    <property type="match status" value="1"/>
</dbReference>
<dbReference type="InterPro" id="IPR001789">
    <property type="entry name" value="Sig_transdc_resp-reg_receiver"/>
</dbReference>
<dbReference type="InterPro" id="IPR051015">
    <property type="entry name" value="EvgA-like"/>
</dbReference>
<evidence type="ECO:0000259" key="4">
    <source>
        <dbReference type="PROSITE" id="PS50043"/>
    </source>
</evidence>
<comment type="caution">
    <text evidence="6">The sequence shown here is derived from an EMBL/GenBank/DDBJ whole genome shotgun (WGS) entry which is preliminary data.</text>
</comment>
<dbReference type="PANTHER" id="PTHR45566:SF2">
    <property type="entry name" value="NARL SUBFAMILY"/>
    <property type="match status" value="1"/>
</dbReference>
<dbReference type="SUPFAM" id="SSF46894">
    <property type="entry name" value="C-terminal effector domain of the bipartite response regulators"/>
    <property type="match status" value="1"/>
</dbReference>
<dbReference type="Pfam" id="PF00196">
    <property type="entry name" value="GerE"/>
    <property type="match status" value="1"/>
</dbReference>
<gene>
    <name evidence="6" type="primary">narP</name>
    <name evidence="6" type="ORF">GCM10007935_41830</name>
</gene>
<dbReference type="CDD" id="cd06170">
    <property type="entry name" value="LuxR_C_like"/>
    <property type="match status" value="1"/>
</dbReference>
<reference evidence="7" key="1">
    <citation type="journal article" date="2019" name="Int. J. Syst. Evol. Microbiol.">
        <title>The Global Catalogue of Microorganisms (GCM) 10K type strain sequencing project: providing services to taxonomists for standard genome sequencing and annotation.</title>
        <authorList>
            <consortium name="The Broad Institute Genomics Platform"/>
            <consortium name="The Broad Institute Genome Sequencing Center for Infectious Disease"/>
            <person name="Wu L."/>
            <person name="Ma J."/>
        </authorList>
    </citation>
    <scope>NUCLEOTIDE SEQUENCE [LARGE SCALE GENOMIC DNA]</scope>
    <source>
        <strain evidence="7">NBRC 109341</strain>
    </source>
</reference>
<dbReference type="CDD" id="cd17535">
    <property type="entry name" value="REC_NarL-like"/>
    <property type="match status" value="1"/>
</dbReference>
<name>A0ABQ6CDI4_9BURK</name>
<proteinExistence type="predicted"/>
<feature type="domain" description="HTH luxR-type" evidence="4">
    <location>
        <begin position="170"/>
        <end position="233"/>
    </location>
</feature>
<evidence type="ECO:0000313" key="6">
    <source>
        <dbReference type="EMBL" id="GLS16739.1"/>
    </source>
</evidence>
<dbReference type="InterPro" id="IPR016032">
    <property type="entry name" value="Sig_transdc_resp-reg_C-effctor"/>
</dbReference>
<dbReference type="Gene3D" id="1.10.10.10">
    <property type="entry name" value="Winged helix-like DNA-binding domain superfamily/Winged helix DNA-binding domain"/>
    <property type="match status" value="1"/>
</dbReference>
<evidence type="ECO:0000256" key="1">
    <source>
        <dbReference type="ARBA" id="ARBA00022553"/>
    </source>
</evidence>
<protein>
    <submittedName>
        <fullName evidence="6">DNA-binding response regulator</fullName>
    </submittedName>
</protein>
<evidence type="ECO:0000256" key="2">
    <source>
        <dbReference type="ARBA" id="ARBA00023125"/>
    </source>
</evidence>
<keyword evidence="2 6" id="KW-0238">DNA-binding</keyword>
<dbReference type="PRINTS" id="PR00038">
    <property type="entry name" value="HTHLUXR"/>
</dbReference>
<dbReference type="Pfam" id="PF00072">
    <property type="entry name" value="Response_reg"/>
    <property type="match status" value="1"/>
</dbReference>
<keyword evidence="7" id="KW-1185">Reference proteome</keyword>
<keyword evidence="1 3" id="KW-0597">Phosphoprotein</keyword>
<feature type="domain" description="Response regulatory" evidence="5">
    <location>
        <begin position="40"/>
        <end position="156"/>
    </location>
</feature>